<evidence type="ECO:0000256" key="3">
    <source>
        <dbReference type="ARBA" id="ARBA00022968"/>
    </source>
</evidence>
<protein>
    <recommendedName>
        <fullName evidence="9">Glycosyltransferase</fullName>
    </recommendedName>
</protein>
<dbReference type="GO" id="GO:0015020">
    <property type="term" value="F:glucuronosyltransferase activity"/>
    <property type="evidence" value="ECO:0007669"/>
    <property type="project" value="TreeGrafter"/>
</dbReference>
<dbReference type="Proteomes" id="UP001328107">
    <property type="component" value="Unassembled WGS sequence"/>
</dbReference>
<comment type="caution">
    <text evidence="7">The sequence shown here is derived from an EMBL/GenBank/DDBJ whole genome shotgun (WGS) entry which is preliminary data.</text>
</comment>
<evidence type="ECO:0000313" key="8">
    <source>
        <dbReference type="Proteomes" id="UP001328107"/>
    </source>
</evidence>
<accession>A0AAN5DES5</accession>
<evidence type="ECO:0000256" key="6">
    <source>
        <dbReference type="ARBA" id="ARBA00023180"/>
    </source>
</evidence>
<reference evidence="8" key="1">
    <citation type="submission" date="2022-10" db="EMBL/GenBank/DDBJ databases">
        <title>Genome assembly of Pristionchus species.</title>
        <authorList>
            <person name="Yoshida K."/>
            <person name="Sommer R.J."/>
        </authorList>
    </citation>
    <scope>NUCLEOTIDE SEQUENCE [LARGE SCALE GENOMIC DNA]</scope>
    <source>
        <strain evidence="8">RS5460</strain>
    </source>
</reference>
<dbReference type="EMBL" id="BTRK01000006">
    <property type="protein sequence ID" value="GMR62256.1"/>
    <property type="molecule type" value="Genomic_DNA"/>
</dbReference>
<feature type="non-terminal residue" evidence="7">
    <location>
        <position position="1"/>
    </location>
</feature>
<dbReference type="GO" id="GO:0005794">
    <property type="term" value="C:Golgi apparatus"/>
    <property type="evidence" value="ECO:0007669"/>
    <property type="project" value="TreeGrafter"/>
</dbReference>
<dbReference type="InterPro" id="IPR029044">
    <property type="entry name" value="Nucleotide-diphossugar_trans"/>
</dbReference>
<evidence type="ECO:0000313" key="7">
    <source>
        <dbReference type="EMBL" id="GMR62256.1"/>
    </source>
</evidence>
<sequence length="312" mass="35936">SVSYHIYDMEPYKRKLSWIPNNHYSTVASVMRLVVHEILPNDMKEALILDTDMLVLDDISPIVEAFKETNESVLFGMTENMSPWYTNSGSWPARDIFNALTVTYPNIVVQLPCEYNVQLGAITEPWKCLTNDRNVKITHFNSHDKLALRTKYVAHFAKLHLEYQSMDGYALRLRQRCENDTANTTYFTDLPEMDEKNDKLSASKNATYRTHLYFNGFNAANSSDNATLVAQLPADQLAVVNQILKIWKGPVSAAIYCSDADLPSLPMEYFIKYIRFFQNHFPIEYLRNVAIDGTNTKYAYIMDYELFSPRGI</sequence>
<feature type="non-terminal residue" evidence="7">
    <location>
        <position position="312"/>
    </location>
</feature>
<evidence type="ECO:0000256" key="5">
    <source>
        <dbReference type="ARBA" id="ARBA00023136"/>
    </source>
</evidence>
<dbReference type="GO" id="GO:0042285">
    <property type="term" value="F:xylosyltransferase activity"/>
    <property type="evidence" value="ECO:0007669"/>
    <property type="project" value="TreeGrafter"/>
</dbReference>
<dbReference type="PANTHER" id="PTHR12270">
    <property type="entry name" value="GLYCOSYLTRANSFERASE-RELATED"/>
    <property type="match status" value="1"/>
</dbReference>
<dbReference type="Gene3D" id="3.90.550.10">
    <property type="entry name" value="Spore Coat Polysaccharide Biosynthesis Protein SpsA, Chain A"/>
    <property type="match status" value="1"/>
</dbReference>
<keyword evidence="5" id="KW-0472">Membrane</keyword>
<organism evidence="7 8">
    <name type="scientific">Pristionchus mayeri</name>
    <dbReference type="NCBI Taxonomy" id="1317129"/>
    <lineage>
        <taxon>Eukaryota</taxon>
        <taxon>Metazoa</taxon>
        <taxon>Ecdysozoa</taxon>
        <taxon>Nematoda</taxon>
        <taxon>Chromadorea</taxon>
        <taxon>Rhabditida</taxon>
        <taxon>Rhabditina</taxon>
        <taxon>Diplogasteromorpha</taxon>
        <taxon>Diplogasteroidea</taxon>
        <taxon>Neodiplogasteridae</taxon>
        <taxon>Pristionchus</taxon>
    </lineage>
</organism>
<dbReference type="SUPFAM" id="SSF53448">
    <property type="entry name" value="Nucleotide-diphospho-sugar transferases"/>
    <property type="match status" value="1"/>
</dbReference>
<dbReference type="InterPro" id="IPR051292">
    <property type="entry name" value="Xyl/GlcA_transferase"/>
</dbReference>
<proteinExistence type="predicted"/>
<keyword evidence="3" id="KW-0735">Signal-anchor</keyword>
<gene>
    <name evidence="7" type="ORF">PMAYCL1PPCAC_32451</name>
</gene>
<comment type="subcellular location">
    <subcellularLocation>
        <location evidence="1">Membrane</location>
        <topology evidence="1">Single-pass type II membrane protein</topology>
    </subcellularLocation>
</comment>
<keyword evidence="8" id="KW-1185">Reference proteome</keyword>
<evidence type="ECO:0000256" key="4">
    <source>
        <dbReference type="ARBA" id="ARBA00022989"/>
    </source>
</evidence>
<keyword evidence="4" id="KW-1133">Transmembrane helix</keyword>
<dbReference type="GO" id="GO:0035269">
    <property type="term" value="P:protein O-linked glycosylation via mannose"/>
    <property type="evidence" value="ECO:0007669"/>
    <property type="project" value="TreeGrafter"/>
</dbReference>
<evidence type="ECO:0000256" key="1">
    <source>
        <dbReference type="ARBA" id="ARBA00004606"/>
    </source>
</evidence>
<dbReference type="AlphaFoldDB" id="A0AAN5DES5"/>
<evidence type="ECO:0008006" key="9">
    <source>
        <dbReference type="Google" id="ProtNLM"/>
    </source>
</evidence>
<evidence type="ECO:0000256" key="2">
    <source>
        <dbReference type="ARBA" id="ARBA00022692"/>
    </source>
</evidence>
<name>A0AAN5DES5_9BILA</name>
<dbReference type="GO" id="GO:0016020">
    <property type="term" value="C:membrane"/>
    <property type="evidence" value="ECO:0007669"/>
    <property type="project" value="UniProtKB-SubCell"/>
</dbReference>
<dbReference type="PANTHER" id="PTHR12270:SF25">
    <property type="entry name" value="GLYCOSYLTRANSFERASE-LIKE PROTEIN LARGE"/>
    <property type="match status" value="1"/>
</dbReference>
<keyword evidence="2" id="KW-0812">Transmembrane</keyword>
<keyword evidence="6" id="KW-0325">Glycoprotein</keyword>